<dbReference type="EMBL" id="CAJNYU010001035">
    <property type="protein sequence ID" value="CAF3406271.1"/>
    <property type="molecule type" value="Genomic_DNA"/>
</dbReference>
<reference evidence="1" key="1">
    <citation type="submission" date="2021-02" db="EMBL/GenBank/DDBJ databases">
        <authorList>
            <person name="Nowell W R."/>
        </authorList>
    </citation>
    <scope>NUCLEOTIDE SEQUENCE</scope>
</reference>
<comment type="caution">
    <text evidence="1">The sequence shown here is derived from an EMBL/GenBank/DDBJ whole genome shotgun (WGS) entry which is preliminary data.</text>
</comment>
<name>A0A818AML7_9BILA</name>
<dbReference type="AlphaFoldDB" id="A0A818AML7"/>
<accession>A0A818AML7</accession>
<gene>
    <name evidence="1" type="ORF">FME351_LOCUS9544</name>
    <name evidence="2" type="ORF">TSG867_LOCUS14890</name>
</gene>
<protein>
    <submittedName>
        <fullName evidence="1">Uncharacterized protein</fullName>
    </submittedName>
</protein>
<proteinExistence type="predicted"/>
<organism evidence="1 3">
    <name type="scientific">Rotaria socialis</name>
    <dbReference type="NCBI Taxonomy" id="392032"/>
    <lineage>
        <taxon>Eukaryota</taxon>
        <taxon>Metazoa</taxon>
        <taxon>Spiralia</taxon>
        <taxon>Gnathifera</taxon>
        <taxon>Rotifera</taxon>
        <taxon>Eurotatoria</taxon>
        <taxon>Bdelloidea</taxon>
        <taxon>Philodinida</taxon>
        <taxon>Philodinidae</taxon>
        <taxon>Rotaria</taxon>
    </lineage>
</organism>
<dbReference type="Proteomes" id="UP000663869">
    <property type="component" value="Unassembled WGS sequence"/>
</dbReference>
<dbReference type="EMBL" id="CAJOBQ010000847">
    <property type="protein sequence ID" value="CAF4425339.1"/>
    <property type="molecule type" value="Genomic_DNA"/>
</dbReference>
<evidence type="ECO:0000313" key="1">
    <source>
        <dbReference type="EMBL" id="CAF3406271.1"/>
    </source>
</evidence>
<evidence type="ECO:0000313" key="3">
    <source>
        <dbReference type="Proteomes" id="UP000663869"/>
    </source>
</evidence>
<sequence length="226" mass="25129">MKNNEILKSAIKEQHRALGFAQSKMFLLDFNYLGYCLHNGKMKECPNRICYFYHSDKEFKTQNGCYLLPRKNARFQLKFEINFGESPGTVNGKEIGVPAKYEIVNSLFDINYFCTCSICNDPSIMTNISEVVNLHCNVSAIKEALQAVIPMSMVTTTNKISTTLSASTSSTTSTTTVTATTMTTTTTATLSSTSATKMATGSSASFRMGFGIICFESFFLYWNNLH</sequence>
<evidence type="ECO:0000313" key="2">
    <source>
        <dbReference type="EMBL" id="CAF4425339.1"/>
    </source>
</evidence>
<dbReference type="Proteomes" id="UP000663862">
    <property type="component" value="Unassembled WGS sequence"/>
</dbReference>